<dbReference type="Proteomes" id="UP000240009">
    <property type="component" value="Unassembled WGS sequence"/>
</dbReference>
<evidence type="ECO:0000313" key="2">
    <source>
        <dbReference type="EMBL" id="PQO27621.1"/>
    </source>
</evidence>
<sequence length="383" mass="43283">MRKQPRSIAAQFRCIRNAIFCLFVAGVLQLPTISLGETTAELQQFIIAGMRTERQQLKSGAYTANGKFSVKEPGSPAVSGEMSLKGFFDATQDKFRSDSKRPARTMPSADAKDKWNATSRKVVSTPDMSLFYNENFDRLEVHQPGVLELSSMPNTEGYLDVRVLGITSFSHLFKNRTIHDSFSELEKAPASECIDEGEGIYRIVWITGPEDRRFTIWVDTQNGFTPIRLQWQFYKIGSSGEWLDPFEVHEIGWRQSSSEWVPTSYRMNTQIALPSRSKPDKLENGTPATREIHYDLSFNWKSINEPLDDTLFEYESMELPVGTSLVDARSGDRERLGTTGVASGQPTAPEVRTRSPWVWLLVIGNVLFVIAVIAYFVARSRRA</sequence>
<keyword evidence="1" id="KW-0472">Membrane</keyword>
<protein>
    <submittedName>
        <fullName evidence="2">Uncharacterized protein</fullName>
    </submittedName>
</protein>
<dbReference type="RefSeq" id="WP_105356568.1">
    <property type="nucleotide sequence ID" value="NZ_PUIA01000057.1"/>
</dbReference>
<evidence type="ECO:0000313" key="3">
    <source>
        <dbReference type="Proteomes" id="UP000240009"/>
    </source>
</evidence>
<proteinExistence type="predicted"/>
<name>A0A2S8F644_9BACT</name>
<dbReference type="OrthoDB" id="250178at2"/>
<reference evidence="2 3" key="1">
    <citation type="submission" date="2018-02" db="EMBL/GenBank/DDBJ databases">
        <title>Comparative genomes isolates from brazilian mangrove.</title>
        <authorList>
            <person name="Araujo J.E."/>
            <person name="Taketani R.G."/>
            <person name="Silva M.C.P."/>
            <person name="Loureco M.V."/>
            <person name="Andreote F.D."/>
        </authorList>
    </citation>
    <scope>NUCLEOTIDE SEQUENCE [LARGE SCALE GENOMIC DNA]</scope>
    <source>
        <strain evidence="2 3">HEX-2 MGV</strain>
    </source>
</reference>
<organism evidence="2 3">
    <name type="scientific">Blastopirellula marina</name>
    <dbReference type="NCBI Taxonomy" id="124"/>
    <lineage>
        <taxon>Bacteria</taxon>
        <taxon>Pseudomonadati</taxon>
        <taxon>Planctomycetota</taxon>
        <taxon>Planctomycetia</taxon>
        <taxon>Pirellulales</taxon>
        <taxon>Pirellulaceae</taxon>
        <taxon>Blastopirellula</taxon>
    </lineage>
</organism>
<keyword evidence="1" id="KW-0812">Transmembrane</keyword>
<evidence type="ECO:0000256" key="1">
    <source>
        <dbReference type="SAM" id="Phobius"/>
    </source>
</evidence>
<dbReference type="EMBL" id="PUIA01000057">
    <property type="protein sequence ID" value="PQO27621.1"/>
    <property type="molecule type" value="Genomic_DNA"/>
</dbReference>
<keyword evidence="1" id="KW-1133">Transmembrane helix</keyword>
<dbReference type="AlphaFoldDB" id="A0A2S8F644"/>
<comment type="caution">
    <text evidence="2">The sequence shown here is derived from an EMBL/GenBank/DDBJ whole genome shotgun (WGS) entry which is preliminary data.</text>
</comment>
<gene>
    <name evidence="2" type="ORF">C5Y96_19025</name>
</gene>
<accession>A0A2S8F644</accession>
<feature type="transmembrane region" description="Helical" evidence="1">
    <location>
        <begin position="357"/>
        <end position="378"/>
    </location>
</feature>